<evidence type="ECO:0000256" key="1">
    <source>
        <dbReference type="SAM" id="MobiDB-lite"/>
    </source>
</evidence>
<accession>A0A0E0G7F9</accession>
<reference evidence="2" key="2">
    <citation type="submission" date="2018-04" db="EMBL/GenBank/DDBJ databases">
        <title>OnivRS2 (Oryza nivara Reference Sequence Version 2).</title>
        <authorList>
            <person name="Zhang J."/>
            <person name="Kudrna D."/>
            <person name="Lee S."/>
            <person name="Talag J."/>
            <person name="Rajasekar S."/>
            <person name="Welchert J."/>
            <person name="Hsing Y.-I."/>
            <person name="Wing R.A."/>
        </authorList>
    </citation>
    <scope>NUCLEOTIDE SEQUENCE [LARGE SCALE GENOMIC DNA]</scope>
    <source>
        <strain evidence="2">SL10</strain>
    </source>
</reference>
<dbReference type="Proteomes" id="UP000006591">
    <property type="component" value="Chromosome 2"/>
</dbReference>
<organism evidence="2">
    <name type="scientific">Oryza nivara</name>
    <name type="common">Indian wild rice</name>
    <name type="synonym">Oryza sativa f. spontanea</name>
    <dbReference type="NCBI Taxonomy" id="4536"/>
    <lineage>
        <taxon>Eukaryota</taxon>
        <taxon>Viridiplantae</taxon>
        <taxon>Streptophyta</taxon>
        <taxon>Embryophyta</taxon>
        <taxon>Tracheophyta</taxon>
        <taxon>Spermatophyta</taxon>
        <taxon>Magnoliopsida</taxon>
        <taxon>Liliopsida</taxon>
        <taxon>Poales</taxon>
        <taxon>Poaceae</taxon>
        <taxon>BOP clade</taxon>
        <taxon>Oryzoideae</taxon>
        <taxon>Oryzeae</taxon>
        <taxon>Oryzinae</taxon>
        <taxon>Oryza</taxon>
    </lineage>
</organism>
<evidence type="ECO:0000313" key="3">
    <source>
        <dbReference type="Proteomes" id="UP000006591"/>
    </source>
</evidence>
<protein>
    <submittedName>
        <fullName evidence="2">Uncharacterized protein</fullName>
    </submittedName>
</protein>
<dbReference type="HOGENOM" id="CLU_2675293_0_0_1"/>
<reference evidence="2" key="1">
    <citation type="submission" date="2015-04" db="UniProtKB">
        <authorList>
            <consortium name="EnsemblPlants"/>
        </authorList>
    </citation>
    <scope>IDENTIFICATION</scope>
    <source>
        <strain evidence="2">SL10</strain>
    </source>
</reference>
<evidence type="ECO:0000313" key="2">
    <source>
        <dbReference type="EnsemblPlants" id="ONIVA02G20440.1"/>
    </source>
</evidence>
<keyword evidence="3" id="KW-1185">Reference proteome</keyword>
<dbReference type="AlphaFoldDB" id="A0A0E0G7F9"/>
<dbReference type="Gramene" id="ONIVA02G20440.1">
    <property type="protein sequence ID" value="ONIVA02G20440.1"/>
    <property type="gene ID" value="ONIVA02G20440"/>
</dbReference>
<dbReference type="EnsemblPlants" id="ONIVA02G20440.1">
    <property type="protein sequence ID" value="ONIVA02G20440.1"/>
    <property type="gene ID" value="ONIVA02G20440"/>
</dbReference>
<name>A0A0E0G7F9_ORYNI</name>
<feature type="region of interest" description="Disordered" evidence="1">
    <location>
        <begin position="1"/>
        <end position="75"/>
    </location>
</feature>
<proteinExistence type="predicted"/>
<sequence length="75" mass="7561">MAAARPISPARSVDTSASLAATCRHHPTPSQLNSPLPASGPDPVAADFGAPDIAQGGDGNGKISLSSWAGWLRAR</sequence>